<dbReference type="InParanoid" id="A0A0G4H7C2"/>
<gene>
    <name evidence="1" type="ORF">Vbra_10745</name>
</gene>
<protein>
    <submittedName>
        <fullName evidence="1">Uncharacterized protein</fullName>
    </submittedName>
</protein>
<dbReference type="PANTHER" id="PTHR47643">
    <property type="entry name" value="TPR DOMAIN PROTEIN (AFU_ORTHOLOGUE AFUA_5G12710)"/>
    <property type="match status" value="1"/>
</dbReference>
<reference evidence="1 2" key="1">
    <citation type="submission" date="2014-11" db="EMBL/GenBank/DDBJ databases">
        <authorList>
            <person name="Zhu J."/>
            <person name="Qi W."/>
            <person name="Song R."/>
        </authorList>
    </citation>
    <scope>NUCLEOTIDE SEQUENCE [LARGE SCALE GENOMIC DNA]</scope>
</reference>
<accession>A0A0G4H7C2</accession>
<organism evidence="1 2">
    <name type="scientific">Vitrella brassicaformis (strain CCMP3155)</name>
    <dbReference type="NCBI Taxonomy" id="1169540"/>
    <lineage>
        <taxon>Eukaryota</taxon>
        <taxon>Sar</taxon>
        <taxon>Alveolata</taxon>
        <taxon>Colpodellida</taxon>
        <taxon>Vitrellaceae</taxon>
        <taxon>Vitrella</taxon>
    </lineage>
</organism>
<proteinExistence type="predicted"/>
<name>A0A0G4H7C2_VITBC</name>
<dbReference type="PhylomeDB" id="A0A0G4H7C2"/>
<keyword evidence="2" id="KW-1185">Reference proteome</keyword>
<dbReference type="SUPFAM" id="SSF82199">
    <property type="entry name" value="SET domain"/>
    <property type="match status" value="1"/>
</dbReference>
<dbReference type="PANTHER" id="PTHR47643:SF2">
    <property type="entry name" value="TPR DOMAIN PROTEIN (AFU_ORTHOLOGUE AFUA_5G12710)"/>
    <property type="match status" value="1"/>
</dbReference>
<dbReference type="InterPro" id="IPR053209">
    <property type="entry name" value="Gramillin-biosynth_MTr"/>
</dbReference>
<dbReference type="OrthoDB" id="411190at2759"/>
<dbReference type="Proteomes" id="UP000041254">
    <property type="component" value="Unassembled WGS sequence"/>
</dbReference>
<dbReference type="VEuPathDB" id="CryptoDB:Vbra_10745"/>
<dbReference type="EMBL" id="CDMY01001040">
    <property type="protein sequence ID" value="CEM39545.1"/>
    <property type="molecule type" value="Genomic_DNA"/>
</dbReference>
<dbReference type="InterPro" id="IPR046341">
    <property type="entry name" value="SET_dom_sf"/>
</dbReference>
<evidence type="ECO:0000313" key="2">
    <source>
        <dbReference type="Proteomes" id="UP000041254"/>
    </source>
</evidence>
<evidence type="ECO:0000313" key="1">
    <source>
        <dbReference type="EMBL" id="CEM39545.1"/>
    </source>
</evidence>
<dbReference type="AlphaFoldDB" id="A0A0G4H7C2"/>
<sequence>MAACGSARGSADAKSAAKELVDEVLRVEPESGDVKLFHWDLLVLALSDATDPQLQADAARAIIKFFKTRSSQFRIDEFKRLCSSLSDIKAARGLSDLVDEAIFSLLSSAMSDRDDSSSMRDHLLTHHVDLVRRAEAAFAKDEALSFLRLLYGPVSPLATVPIASWIRAFDMVVELGLSDVALTGRASKGDGRLLLSVVSNRMYGNLGSMTLAGAHEEALSAVHRHMCPHAGRLVDVLVSDTASDAIKGNALAVLGFIFSTAYICTRGPQDGSQLKKALKEPIRLLLKDDMRGLKATAKVLKKCYEVDLLDVEGSSFVTIPFHLQLAYGFSRQVVDAGYLPAMLTVFDDERLGSHSFHRGALTVAVVVVKLIVENDSEAIANADVAAMLCRLLHRHAAGEFRAKEADHVIDNIVGVLGKMILASSAALTDEITKEPLFCPLEPMGSKNVIAQQTIRMLSEWVPPSTAAYQRLTVHPKVASFFEEIDDFAGLRMFAMELTNDGDRTAEGGNTAGTADAAAAAAAGAASAFASSGPKDRWKSVGNALFGKFKYLDAYRAYIKGVRLAKLESISELLVRRAQCRMGVGDCVGAMIDVTTALRILPPPPSVEPGSKSAIIQQTAVEIVYTPLVMRWLNGLDPATGGEDVMVLPSEETTAAFMKDAMQHLCARVEAAGPSEPLEVADALAAGQQLQEEDRFAEASDIFTAGLAAADVSTLIALLSNASACLLKPELIREGGPDAVGCAAAALHLSCLHHDPSQQLTTIQQKCLVRLGQGLLAERLFDAADVIARAIKKHVGEGQMRTEADTLQQRIRTHRANAKGDFDWAAIYRQQLDNITAMQHGRPPTSIDVAEYVGPVVVRHDEAQQPSLYAKEDIQVGQLLLVQKPVVIASGDFASLTSSDGYRQLMAACKDGWHPRLVSQLCCLSEGQRRPSTLAAPPSHETCLGLVPGFPLLPRFMQSHGAEEFGSPVAQVDGDSIPQLVTFNHRMSVTIRGCLPGVLRTPDDATSTPASGVWILPSLIRHARYDRNAIWYVVGDLLVVRASRAISRGGGVTADYFDDGYEFFDAKDYVDDGDAISMAERWGIPSPSQHDEKHIQEASRAIGKGIHRVGTLRRGGASPTAILRDSDALMRKMETLQQSMTSNVPTMRTSELHIFRGMLLCGLGRHDEASEATIEAVKTARAVRSIGVGDCRCLSTTIRSAPHDSQLCDVMLEELRRTCALVFDTPDAANMIFLNQ</sequence>